<name>A0ACC1RRQ2_9APHY</name>
<gene>
    <name evidence="1" type="ORF">NM688_g8538</name>
</gene>
<comment type="caution">
    <text evidence="1">The sequence shown here is derived from an EMBL/GenBank/DDBJ whole genome shotgun (WGS) entry which is preliminary data.</text>
</comment>
<keyword evidence="2" id="KW-1185">Reference proteome</keyword>
<evidence type="ECO:0000313" key="2">
    <source>
        <dbReference type="Proteomes" id="UP001148662"/>
    </source>
</evidence>
<accession>A0ACC1RRQ2</accession>
<dbReference type="EMBL" id="JANHOG010002331">
    <property type="protein sequence ID" value="KAJ3524545.1"/>
    <property type="molecule type" value="Genomic_DNA"/>
</dbReference>
<reference evidence="1" key="1">
    <citation type="submission" date="2022-07" db="EMBL/GenBank/DDBJ databases">
        <title>Genome Sequence of Phlebia brevispora.</title>
        <authorList>
            <person name="Buettner E."/>
        </authorList>
    </citation>
    <scope>NUCLEOTIDE SEQUENCE</scope>
    <source>
        <strain evidence="1">MPL23</strain>
    </source>
</reference>
<sequence length="76" mass="8073">MCFMGVGMAEVSTCEVTVTPGQGVKKGDQLGMFHFGGSTHCLIFRPETKITFTTDDYPQGQNIQLYAPIAAVATGA</sequence>
<evidence type="ECO:0000313" key="1">
    <source>
        <dbReference type="EMBL" id="KAJ3524545.1"/>
    </source>
</evidence>
<protein>
    <submittedName>
        <fullName evidence="1">Uncharacterized protein</fullName>
    </submittedName>
</protein>
<dbReference type="Proteomes" id="UP001148662">
    <property type="component" value="Unassembled WGS sequence"/>
</dbReference>
<organism evidence="1 2">
    <name type="scientific">Phlebia brevispora</name>
    <dbReference type="NCBI Taxonomy" id="194682"/>
    <lineage>
        <taxon>Eukaryota</taxon>
        <taxon>Fungi</taxon>
        <taxon>Dikarya</taxon>
        <taxon>Basidiomycota</taxon>
        <taxon>Agaricomycotina</taxon>
        <taxon>Agaricomycetes</taxon>
        <taxon>Polyporales</taxon>
        <taxon>Meruliaceae</taxon>
        <taxon>Phlebia</taxon>
    </lineage>
</organism>
<proteinExistence type="predicted"/>